<keyword evidence="2" id="KW-0378">Hydrolase</keyword>
<dbReference type="RefSeq" id="WP_015233661.1">
    <property type="nucleotide sequence ID" value="NZ_FORO01000053.1"/>
</dbReference>
<dbReference type="InterPro" id="IPR052906">
    <property type="entry name" value="Type_IV_Methyl-Rstrct_Enzyme"/>
</dbReference>
<dbReference type="GO" id="GO:0003677">
    <property type="term" value="F:DNA binding"/>
    <property type="evidence" value="ECO:0007669"/>
    <property type="project" value="InterPro"/>
</dbReference>
<feature type="domain" description="Restriction endonuclease type IV Mrr" evidence="1">
    <location>
        <begin position="18"/>
        <end position="130"/>
    </location>
</feature>
<gene>
    <name evidence="2" type="ORF">SAMN05443661_15310</name>
</gene>
<dbReference type="AlphaFoldDB" id="A0A1I3T7Z9"/>
<dbReference type="GO" id="GO:0009307">
    <property type="term" value="P:DNA restriction-modification system"/>
    <property type="evidence" value="ECO:0007669"/>
    <property type="project" value="InterPro"/>
</dbReference>
<evidence type="ECO:0000259" key="1">
    <source>
        <dbReference type="Pfam" id="PF04471"/>
    </source>
</evidence>
<accession>A0A1I3T7Z9</accession>
<name>A0A1I3T7Z9_9EURY</name>
<dbReference type="SUPFAM" id="SSF52980">
    <property type="entry name" value="Restriction endonuclease-like"/>
    <property type="match status" value="1"/>
</dbReference>
<sequence length="164" mass="18489">MDDSIQSGEDFERWCSGVKPTALEEIVATIYREQGWSAHTTPPTNDGGVDVIFASDDSSSDIDALVQVKRYTGIYTTVDADALYKLQEAAKTHDPNRLIVVSTGQFGNPIETEAADTDDYVVELVRCRDLYDQITLEVVSLLTETYSSFPHRKNWWERSDYPNQ</sequence>
<dbReference type="InterPro" id="IPR007560">
    <property type="entry name" value="Restrct_endonuc_IV_Mrr"/>
</dbReference>
<organism evidence="2 3">
    <name type="scientific">Natronobacterium gregoryi</name>
    <dbReference type="NCBI Taxonomy" id="44930"/>
    <lineage>
        <taxon>Archaea</taxon>
        <taxon>Methanobacteriati</taxon>
        <taxon>Methanobacteriota</taxon>
        <taxon>Stenosarchaea group</taxon>
        <taxon>Halobacteria</taxon>
        <taxon>Halobacteriales</taxon>
        <taxon>Natrialbaceae</taxon>
        <taxon>Natronobacterium</taxon>
    </lineage>
</organism>
<dbReference type="Proteomes" id="UP000182829">
    <property type="component" value="Unassembled WGS sequence"/>
</dbReference>
<dbReference type="Gene3D" id="3.40.1350.10">
    <property type="match status" value="1"/>
</dbReference>
<dbReference type="GeneID" id="31823421"/>
<keyword evidence="2" id="KW-0255">Endonuclease</keyword>
<dbReference type="GO" id="GO:0015666">
    <property type="term" value="F:restriction endodeoxyribonuclease activity"/>
    <property type="evidence" value="ECO:0007669"/>
    <property type="project" value="TreeGrafter"/>
</dbReference>
<evidence type="ECO:0000313" key="3">
    <source>
        <dbReference type="Proteomes" id="UP000182829"/>
    </source>
</evidence>
<proteinExistence type="predicted"/>
<dbReference type="InterPro" id="IPR011335">
    <property type="entry name" value="Restrct_endonuc-II-like"/>
</dbReference>
<dbReference type="Pfam" id="PF04471">
    <property type="entry name" value="Mrr_cat"/>
    <property type="match status" value="1"/>
</dbReference>
<evidence type="ECO:0000313" key="2">
    <source>
        <dbReference type="EMBL" id="SFJ65796.1"/>
    </source>
</evidence>
<reference evidence="2 3" key="1">
    <citation type="submission" date="2016-10" db="EMBL/GenBank/DDBJ databases">
        <authorList>
            <person name="de Groot N.N."/>
        </authorList>
    </citation>
    <scope>NUCLEOTIDE SEQUENCE [LARGE SCALE GENOMIC DNA]</scope>
    <source>
        <strain evidence="2 3">SP2</strain>
    </source>
</reference>
<keyword evidence="2" id="KW-0540">Nuclease</keyword>
<dbReference type="InterPro" id="IPR011856">
    <property type="entry name" value="tRNA_endonuc-like_dom_sf"/>
</dbReference>
<dbReference type="EMBL" id="FORO01000053">
    <property type="protein sequence ID" value="SFJ65796.1"/>
    <property type="molecule type" value="Genomic_DNA"/>
</dbReference>
<dbReference type="PANTHER" id="PTHR30015:SF7">
    <property type="entry name" value="TYPE IV METHYL-DIRECTED RESTRICTION ENZYME ECOKMRR"/>
    <property type="match status" value="1"/>
</dbReference>
<protein>
    <submittedName>
        <fullName evidence="2">Restriction endonuclease</fullName>
    </submittedName>
</protein>
<dbReference type="PANTHER" id="PTHR30015">
    <property type="entry name" value="MRR RESTRICTION SYSTEM PROTEIN"/>
    <property type="match status" value="1"/>
</dbReference>